<dbReference type="PANTHER" id="PTHR23119:SF51">
    <property type="entry name" value="DISKS LARGE 1 TUMOR SUPPRESSOR PROTEIN"/>
    <property type="match status" value="1"/>
</dbReference>
<dbReference type="InterPro" id="IPR050614">
    <property type="entry name" value="Synaptic_Scaffolding_LAP-MAGUK"/>
</dbReference>
<reference evidence="4" key="1">
    <citation type="submission" date="2021-02" db="EMBL/GenBank/DDBJ databases">
        <title>Comparative genomics reveals that relaxation of natural selection precedes convergent phenotypic evolution of cavefish.</title>
        <authorList>
            <person name="Peng Z."/>
        </authorList>
    </citation>
    <scope>NUCLEOTIDE SEQUENCE</scope>
    <source>
        <tissue evidence="4">Muscle</tissue>
    </source>
</reference>
<dbReference type="InterPro" id="IPR001478">
    <property type="entry name" value="PDZ"/>
</dbReference>
<dbReference type="GO" id="GO:0097120">
    <property type="term" value="P:receptor localization to synapse"/>
    <property type="evidence" value="ECO:0007669"/>
    <property type="project" value="TreeGrafter"/>
</dbReference>
<dbReference type="GO" id="GO:0016323">
    <property type="term" value="C:basolateral plasma membrane"/>
    <property type="evidence" value="ECO:0007669"/>
    <property type="project" value="TreeGrafter"/>
</dbReference>
<dbReference type="InterPro" id="IPR036034">
    <property type="entry name" value="PDZ_sf"/>
</dbReference>
<dbReference type="EMBL" id="JAFHDT010000009">
    <property type="protein sequence ID" value="KAI7806048.1"/>
    <property type="molecule type" value="Genomic_DNA"/>
</dbReference>
<dbReference type="PANTHER" id="PTHR23119">
    <property type="entry name" value="DISCS LARGE"/>
    <property type="match status" value="1"/>
</dbReference>
<dbReference type="GO" id="GO:0098609">
    <property type="term" value="P:cell-cell adhesion"/>
    <property type="evidence" value="ECO:0007669"/>
    <property type="project" value="TreeGrafter"/>
</dbReference>
<dbReference type="Proteomes" id="UP001059041">
    <property type="component" value="Linkage Group LG9"/>
</dbReference>
<dbReference type="Pfam" id="PF00595">
    <property type="entry name" value="PDZ"/>
    <property type="match status" value="1"/>
</dbReference>
<dbReference type="SUPFAM" id="SSF50156">
    <property type="entry name" value="PDZ domain-like"/>
    <property type="match status" value="1"/>
</dbReference>
<dbReference type="PROSITE" id="PS50106">
    <property type="entry name" value="PDZ"/>
    <property type="match status" value="1"/>
</dbReference>
<gene>
    <name evidence="4" type="ORF">IRJ41_025763</name>
</gene>
<dbReference type="Gene3D" id="2.30.42.10">
    <property type="match status" value="1"/>
</dbReference>
<evidence type="ECO:0000313" key="4">
    <source>
        <dbReference type="EMBL" id="KAI7806048.1"/>
    </source>
</evidence>
<protein>
    <recommendedName>
        <fullName evidence="3">PDZ domain-containing protein</fullName>
    </recommendedName>
</protein>
<feature type="domain" description="PDZ" evidence="3">
    <location>
        <begin position="182"/>
        <end position="251"/>
    </location>
</feature>
<sequence>MRAEVTLLAEILAEVRHCPVSRAPFVVKIKGRMCHRILKMCKKNKQGTESILLVCRTAKSSSHSWPFSGLRWVTGKEPLLGLNLFSVSKGGHGCSSSAEKDADEMNQRTDDYSMGSFSVFEGGGHRPKHQWRENGHVRKLQRYRTQRLMTHFHRNTAHDPECHGRCEGLTERPCLHKSLTSLVPLRIKVNGQRGGLGICIAGGKGSLPYKENDEGIFISRVSKEGPAEKAGVHVGDRVLEVKSQKNKYSLEFYSIETSSHTNHCL</sequence>
<dbReference type="GO" id="GO:0043113">
    <property type="term" value="P:receptor clustering"/>
    <property type="evidence" value="ECO:0007669"/>
    <property type="project" value="TreeGrafter"/>
</dbReference>
<evidence type="ECO:0000313" key="5">
    <source>
        <dbReference type="Proteomes" id="UP001059041"/>
    </source>
</evidence>
<comment type="caution">
    <text evidence="4">The sequence shown here is derived from an EMBL/GenBank/DDBJ whole genome shotgun (WGS) entry which is preliminary data.</text>
</comment>
<evidence type="ECO:0000259" key="3">
    <source>
        <dbReference type="PROSITE" id="PS50106"/>
    </source>
</evidence>
<keyword evidence="5" id="KW-1185">Reference proteome</keyword>
<evidence type="ECO:0000256" key="2">
    <source>
        <dbReference type="ARBA" id="ARBA00023136"/>
    </source>
</evidence>
<proteinExistence type="predicted"/>
<accession>A0A9W7WPN4</accession>
<organism evidence="4 5">
    <name type="scientific">Triplophysa rosa</name>
    <name type="common">Cave loach</name>
    <dbReference type="NCBI Taxonomy" id="992332"/>
    <lineage>
        <taxon>Eukaryota</taxon>
        <taxon>Metazoa</taxon>
        <taxon>Chordata</taxon>
        <taxon>Craniata</taxon>
        <taxon>Vertebrata</taxon>
        <taxon>Euteleostomi</taxon>
        <taxon>Actinopterygii</taxon>
        <taxon>Neopterygii</taxon>
        <taxon>Teleostei</taxon>
        <taxon>Ostariophysi</taxon>
        <taxon>Cypriniformes</taxon>
        <taxon>Nemacheilidae</taxon>
        <taxon>Triplophysa</taxon>
    </lineage>
</organism>
<evidence type="ECO:0000256" key="1">
    <source>
        <dbReference type="ARBA" id="ARBA00004370"/>
    </source>
</evidence>
<keyword evidence="2" id="KW-0472">Membrane</keyword>
<dbReference type="AlphaFoldDB" id="A0A9W7WPN4"/>
<dbReference type="GO" id="GO:0045197">
    <property type="term" value="P:establishment or maintenance of epithelial cell apical/basal polarity"/>
    <property type="evidence" value="ECO:0007669"/>
    <property type="project" value="TreeGrafter"/>
</dbReference>
<comment type="subcellular location">
    <subcellularLocation>
        <location evidence="1">Membrane</location>
    </subcellularLocation>
</comment>
<dbReference type="GO" id="GO:0019901">
    <property type="term" value="F:protein kinase binding"/>
    <property type="evidence" value="ECO:0007669"/>
    <property type="project" value="TreeGrafter"/>
</dbReference>
<dbReference type="GO" id="GO:0030054">
    <property type="term" value="C:cell junction"/>
    <property type="evidence" value="ECO:0007669"/>
    <property type="project" value="TreeGrafter"/>
</dbReference>
<dbReference type="SMART" id="SM00228">
    <property type="entry name" value="PDZ"/>
    <property type="match status" value="1"/>
</dbReference>
<name>A0A9W7WPN4_TRIRA</name>